<proteinExistence type="predicted"/>
<comment type="caution">
    <text evidence="1">The sequence shown here is derived from an EMBL/GenBank/DDBJ whole genome shotgun (WGS) entry which is preliminary data.</text>
</comment>
<evidence type="ECO:0000313" key="1">
    <source>
        <dbReference type="EMBL" id="MDK9865285.1"/>
    </source>
</evidence>
<dbReference type="Pfam" id="PF07751">
    <property type="entry name" value="Abi_2"/>
    <property type="match status" value="1"/>
</dbReference>
<reference evidence="1" key="2">
    <citation type="submission" date="2023-03" db="EMBL/GenBank/DDBJ databases">
        <authorList>
            <person name="Vazquez L."/>
            <person name="Rodriguez J."/>
            <person name="Mayo B."/>
            <person name="Florez A.B."/>
        </authorList>
    </citation>
    <scope>NUCLEOTIDE SEQUENCE</scope>
    <source>
        <strain evidence="1">5A3I</strain>
    </source>
</reference>
<sequence>MKYLNTKNSIEKMKNENIHVDNINLVTSFINSYGYYNVVNAYREILVDFNPSFSDFWNLFRLDHELKSIVLKYVLLIEIKFKHILSKAWSEKIGVSIRDYLSLKNHKGNAKSNINKALNKINWNDKPISSERYFIDFPPWVFLKSLPFGNSIRMYTISKGEIKDYVANNMITDTKKLKIDDKKRIFKDSIELLREFRNAMAHGNRLVNHNVKKRLNYNDLERITLARYVDKQTYSNGIGESDLLALFISILIFLDMEEMRIDFLTELSMVINGYESVNNQEFIDKFLSITKLPNNFLDILEDCLIIWQ</sequence>
<accession>A0AAW7AI10</accession>
<evidence type="ECO:0000313" key="2">
    <source>
        <dbReference type="Proteomes" id="UP001174037"/>
    </source>
</evidence>
<organism evidence="1 2">
    <name type="scientific">Staphylococcus equorum</name>
    <dbReference type="NCBI Taxonomy" id="246432"/>
    <lineage>
        <taxon>Bacteria</taxon>
        <taxon>Bacillati</taxon>
        <taxon>Bacillota</taxon>
        <taxon>Bacilli</taxon>
        <taxon>Bacillales</taxon>
        <taxon>Staphylococcaceae</taxon>
        <taxon>Staphylococcus</taxon>
    </lineage>
</organism>
<dbReference type="Proteomes" id="UP001174037">
    <property type="component" value="Unassembled WGS sequence"/>
</dbReference>
<gene>
    <name evidence="1" type="ORF">P1A27_04785</name>
</gene>
<name>A0AAW7AI10_9STAP</name>
<dbReference type="RefSeq" id="WP_285323131.1">
    <property type="nucleotide sequence ID" value="NZ_JARGCK010000002.1"/>
</dbReference>
<dbReference type="InterPro" id="IPR011664">
    <property type="entry name" value="Abi_system_AbiD/AbiF-like"/>
</dbReference>
<dbReference type="EMBL" id="JARGCK010000002">
    <property type="protein sequence ID" value="MDK9865285.1"/>
    <property type="molecule type" value="Genomic_DNA"/>
</dbReference>
<protein>
    <submittedName>
        <fullName evidence="1">Abi family protein</fullName>
    </submittedName>
</protein>
<dbReference type="AlphaFoldDB" id="A0AAW7AI10"/>
<reference evidence="1" key="1">
    <citation type="journal article" date="2023" name="Int. J. Mol. Sci.">
        <title>Antibiotic Resistance/Susceptibility Profiles of Staphylococcus equorum Strains from Cheese, and Genome Analysis for Antibiotic Resistance Genes.</title>
        <authorList>
            <person name="Vazquez L."/>
            <person name="Srednik M.E."/>
            <person name="Rodriguez J."/>
            <person name="Florez A.B."/>
            <person name="Mayo B."/>
        </authorList>
    </citation>
    <scope>NUCLEOTIDE SEQUENCE</scope>
    <source>
        <strain evidence="1">5A3I</strain>
    </source>
</reference>